<feature type="domain" description="Pyruvate phosphate dikinase AMP/ATP-binding" evidence="1">
    <location>
        <begin position="108"/>
        <end position="164"/>
    </location>
</feature>
<feature type="domain" description="Pyruvate phosphate dikinase AMP/ATP-binding" evidence="1">
    <location>
        <begin position="174"/>
        <end position="213"/>
    </location>
</feature>
<comment type="caution">
    <text evidence="2">The sequence shown here is derived from an EMBL/GenBank/DDBJ whole genome shotgun (WGS) entry which is preliminary data.</text>
</comment>
<dbReference type="GO" id="GO:0016301">
    <property type="term" value="F:kinase activity"/>
    <property type="evidence" value="ECO:0007669"/>
    <property type="project" value="InterPro"/>
</dbReference>
<feature type="domain" description="Pyruvate phosphate dikinase AMP/ATP-binding" evidence="1">
    <location>
        <begin position="49"/>
        <end position="103"/>
    </location>
</feature>
<sequence length="213" mass="23534">MKSTLIASLSDLRQTDARRIGNKAAMLGELMQRKMNVPNGFIILQKANRQEILEAFDDLGSSRVAVRSSAPGEDGMKKSHAGQFMTVLNVRRPTLMSAIKKVRVSGPRMSVIVQTMIQPTYAGVAFSKNPVTNNKNEIIIEAVRGLGESLVSGKKTPRRYIVSGGNHTGTPLWIARLATLTKKLEKQFGYPVDIEWALAKNQLYILQLRPVTT</sequence>
<dbReference type="GO" id="GO:0005524">
    <property type="term" value="F:ATP binding"/>
    <property type="evidence" value="ECO:0007669"/>
    <property type="project" value="InterPro"/>
</dbReference>
<evidence type="ECO:0000313" key="2">
    <source>
        <dbReference type="EMBL" id="OGN29835.1"/>
    </source>
</evidence>
<dbReference type="InterPro" id="IPR002192">
    <property type="entry name" value="PPDK_AMP/ATP-bd"/>
</dbReference>
<dbReference type="AlphaFoldDB" id="A0A1F8GWN2"/>
<proteinExistence type="predicted"/>
<reference evidence="2 3" key="1">
    <citation type="journal article" date="2016" name="Nat. Commun.">
        <title>Thousands of microbial genomes shed light on interconnected biogeochemical processes in an aquifer system.</title>
        <authorList>
            <person name="Anantharaman K."/>
            <person name="Brown C.T."/>
            <person name="Hug L.A."/>
            <person name="Sharon I."/>
            <person name="Castelle C.J."/>
            <person name="Probst A.J."/>
            <person name="Thomas B.C."/>
            <person name="Singh A."/>
            <person name="Wilkins M.J."/>
            <person name="Karaoz U."/>
            <person name="Brodie E.L."/>
            <person name="Williams K.H."/>
            <person name="Hubbard S.S."/>
            <person name="Banfield J.F."/>
        </authorList>
    </citation>
    <scope>NUCLEOTIDE SEQUENCE [LARGE SCALE GENOMIC DNA]</scope>
</reference>
<evidence type="ECO:0000313" key="3">
    <source>
        <dbReference type="Proteomes" id="UP000179047"/>
    </source>
</evidence>
<dbReference type="SUPFAM" id="SSF56059">
    <property type="entry name" value="Glutathione synthetase ATP-binding domain-like"/>
    <property type="match status" value="1"/>
</dbReference>
<evidence type="ECO:0000259" key="1">
    <source>
        <dbReference type="Pfam" id="PF01326"/>
    </source>
</evidence>
<dbReference type="Proteomes" id="UP000179047">
    <property type="component" value="Unassembled WGS sequence"/>
</dbReference>
<dbReference type="STRING" id="1802701.A3A33_00920"/>
<dbReference type="Gene3D" id="3.30.1490.20">
    <property type="entry name" value="ATP-grasp fold, A domain"/>
    <property type="match status" value="2"/>
</dbReference>
<accession>A0A1F8GWN2</accession>
<protein>
    <recommendedName>
        <fullName evidence="1">Pyruvate phosphate dikinase AMP/ATP-binding domain-containing protein</fullName>
    </recommendedName>
</protein>
<dbReference type="Gene3D" id="3.30.470.20">
    <property type="entry name" value="ATP-grasp fold, B domain"/>
    <property type="match status" value="2"/>
</dbReference>
<gene>
    <name evidence="2" type="ORF">A3A33_00920</name>
</gene>
<dbReference type="InterPro" id="IPR051549">
    <property type="entry name" value="PEP_Utilizing_Enz"/>
</dbReference>
<dbReference type="PANTHER" id="PTHR43615">
    <property type="entry name" value="PHOSPHOENOLPYRUVATE SYNTHASE-RELATED"/>
    <property type="match status" value="1"/>
</dbReference>
<organism evidence="2 3">
    <name type="scientific">Candidatus Yanofskybacteria bacterium RIFCSPLOWO2_01_FULL_49_25</name>
    <dbReference type="NCBI Taxonomy" id="1802701"/>
    <lineage>
        <taxon>Bacteria</taxon>
        <taxon>Candidatus Yanofskyibacteriota</taxon>
    </lineage>
</organism>
<dbReference type="Pfam" id="PF01326">
    <property type="entry name" value="PPDK_N"/>
    <property type="match status" value="3"/>
</dbReference>
<dbReference type="PANTHER" id="PTHR43615:SF1">
    <property type="entry name" value="PPDK_N DOMAIN-CONTAINING PROTEIN"/>
    <property type="match status" value="1"/>
</dbReference>
<dbReference type="EMBL" id="MGKP01000002">
    <property type="protein sequence ID" value="OGN29835.1"/>
    <property type="molecule type" value="Genomic_DNA"/>
</dbReference>
<name>A0A1F8GWN2_9BACT</name>
<dbReference type="InterPro" id="IPR013815">
    <property type="entry name" value="ATP_grasp_subdomain_1"/>
</dbReference>